<organism evidence="2 3">
    <name type="scientific">Tetragenococcus muriaticus PMC-11-5</name>
    <dbReference type="NCBI Taxonomy" id="1302649"/>
    <lineage>
        <taxon>Bacteria</taxon>
        <taxon>Bacillati</taxon>
        <taxon>Bacillota</taxon>
        <taxon>Bacilli</taxon>
        <taxon>Lactobacillales</taxon>
        <taxon>Enterococcaceae</taxon>
        <taxon>Tetragenococcus</taxon>
    </lineage>
</organism>
<dbReference type="InterPro" id="IPR005139">
    <property type="entry name" value="PCRF"/>
</dbReference>
<dbReference type="Proteomes" id="UP000029380">
    <property type="component" value="Unassembled WGS sequence"/>
</dbReference>
<accession>A0A091CAG7</accession>
<dbReference type="AlphaFoldDB" id="A0A091CAG7"/>
<sequence length="59" mass="7258">MYYDQLQKVEDRYKELGELMSDPEVIADTNRFMKLSKEEADLRETVEVYQRYKKRGKRH</sequence>
<dbReference type="Gene3D" id="6.10.140.1980">
    <property type="match status" value="1"/>
</dbReference>
<proteinExistence type="predicted"/>
<dbReference type="SUPFAM" id="SSF75620">
    <property type="entry name" value="Release factor"/>
    <property type="match status" value="1"/>
</dbReference>
<dbReference type="PATRIC" id="fig|1302649.3.peg.180"/>
<gene>
    <name evidence="2" type="ORF">TMUPMC115_0179</name>
</gene>
<dbReference type="InterPro" id="IPR045853">
    <property type="entry name" value="Pep_chain_release_fac_I_sf"/>
</dbReference>
<protein>
    <submittedName>
        <fullName evidence="2">Peptide chain release factor 1</fullName>
    </submittedName>
</protein>
<evidence type="ECO:0000259" key="1">
    <source>
        <dbReference type="Pfam" id="PF03462"/>
    </source>
</evidence>
<name>A0A091CAG7_9ENTE</name>
<dbReference type="EMBL" id="JPVU01000023">
    <property type="protein sequence ID" value="KFN93582.1"/>
    <property type="molecule type" value="Genomic_DNA"/>
</dbReference>
<evidence type="ECO:0000313" key="3">
    <source>
        <dbReference type="Proteomes" id="UP000029380"/>
    </source>
</evidence>
<feature type="domain" description="Peptide chain release factor" evidence="1">
    <location>
        <begin position="10"/>
        <end position="56"/>
    </location>
</feature>
<dbReference type="GO" id="GO:0006415">
    <property type="term" value="P:translational termination"/>
    <property type="evidence" value="ECO:0007669"/>
    <property type="project" value="InterPro"/>
</dbReference>
<reference evidence="2 3" key="1">
    <citation type="submission" date="2014-08" db="EMBL/GenBank/DDBJ databases">
        <title>Genome sequence of Tetragenococcus muriaticus.</title>
        <authorList>
            <person name="Chuea-nongthon C."/>
            <person name="Rodtong S."/>
            <person name="Yongsawatdigul J."/>
            <person name="Steele J.L."/>
            <person name="Liu X.-y."/>
            <person name="Speers J."/>
            <person name="Glasner J.D."/>
            <person name="Neeno-Eckwall E.C."/>
        </authorList>
    </citation>
    <scope>NUCLEOTIDE SEQUENCE [LARGE SCALE GENOMIC DNA]</scope>
    <source>
        <strain evidence="2 3">PMC-11-5</strain>
    </source>
</reference>
<dbReference type="Pfam" id="PF03462">
    <property type="entry name" value="PCRF"/>
    <property type="match status" value="1"/>
</dbReference>
<comment type="caution">
    <text evidence="2">The sequence shown here is derived from an EMBL/GenBank/DDBJ whole genome shotgun (WGS) entry which is preliminary data.</text>
</comment>
<evidence type="ECO:0000313" key="2">
    <source>
        <dbReference type="EMBL" id="KFN93582.1"/>
    </source>
</evidence>